<reference evidence="2 4" key="2">
    <citation type="submission" date="2016-10" db="EMBL/GenBank/DDBJ databases">
        <authorList>
            <person name="Varghese N."/>
            <person name="Submissions S."/>
        </authorList>
    </citation>
    <scope>NUCLEOTIDE SEQUENCE [LARGE SCALE GENOMIC DNA]</scope>
    <source>
        <strain evidence="2 4">DSM 22150</strain>
    </source>
</reference>
<evidence type="ECO:0000313" key="3">
    <source>
        <dbReference type="Proteomes" id="UP000076878"/>
    </source>
</evidence>
<dbReference type="Gene3D" id="1.20.1500.10">
    <property type="entry name" value="YheA/YmcA-like"/>
    <property type="match status" value="1"/>
</dbReference>
<dbReference type="PANTHER" id="PTHR38448:SF2">
    <property type="entry name" value="REGULATORY PROTEIN YLBF"/>
    <property type="match status" value="1"/>
</dbReference>
<dbReference type="SUPFAM" id="SSF158622">
    <property type="entry name" value="YheA/YmcA-like"/>
    <property type="match status" value="1"/>
</dbReference>
<protein>
    <submittedName>
        <fullName evidence="2">Cell fate regulator YlbF, YheA/YmcA/DUF963 family (Controls sporulation, competence, biofilm development)</fullName>
    </submittedName>
</protein>
<dbReference type="OrthoDB" id="2157513at2"/>
<dbReference type="PANTHER" id="PTHR38448">
    <property type="entry name" value="REGULATORY PROTEIN YLBF-RELATED"/>
    <property type="match status" value="1"/>
</dbReference>
<name>A0A143Z1N1_9LACT</name>
<dbReference type="RefSeq" id="WP_068623644.1">
    <property type="nucleotide sequence ID" value="NZ_FJNB01000017.1"/>
</dbReference>
<dbReference type="InterPro" id="IPR023378">
    <property type="entry name" value="YheA/YmcA-like_dom_sf"/>
</dbReference>
<dbReference type="Pfam" id="PF06133">
    <property type="entry name" value="Com_YlbF"/>
    <property type="match status" value="1"/>
</dbReference>
<evidence type="ECO:0000313" key="1">
    <source>
        <dbReference type="EMBL" id="CZR04735.1"/>
    </source>
</evidence>
<accession>A0A143Z1N1</accession>
<dbReference type="InterPro" id="IPR010368">
    <property type="entry name" value="Com_YlbF"/>
</dbReference>
<gene>
    <name evidence="2" type="ORF">SAMN05216375_11455</name>
    <name evidence="1" type="ORF">TR210_2146</name>
</gene>
<dbReference type="AlphaFoldDB" id="A0A143Z1N1"/>
<sequence>MIINEEYFALEDQTLRLVEAICNGQEMTAYKEAKRHLAQDDVAKAKIKVFNEAKEAYERVEAYPDFAPDYQELRQRVYQAKRLMDLDESVYRFRAAERELQLLLDGVSERLAHAVSPDILVSAGDPFFQSGDSTLPAACQIHISSRG</sequence>
<evidence type="ECO:0000313" key="4">
    <source>
        <dbReference type="Proteomes" id="UP000199280"/>
    </source>
</evidence>
<dbReference type="Proteomes" id="UP000199280">
    <property type="component" value="Unassembled WGS sequence"/>
</dbReference>
<dbReference type="STRING" id="640938.TR210_2146"/>
<organism evidence="1 3">
    <name type="scientific">Trichococcus ilyis</name>
    <dbReference type="NCBI Taxonomy" id="640938"/>
    <lineage>
        <taxon>Bacteria</taxon>
        <taxon>Bacillati</taxon>
        <taxon>Bacillota</taxon>
        <taxon>Bacilli</taxon>
        <taxon>Lactobacillales</taxon>
        <taxon>Carnobacteriaceae</taxon>
        <taxon>Trichococcus</taxon>
    </lineage>
</organism>
<evidence type="ECO:0000313" key="2">
    <source>
        <dbReference type="EMBL" id="SEJ46097.1"/>
    </source>
</evidence>
<keyword evidence="4" id="KW-1185">Reference proteome</keyword>
<dbReference type="Proteomes" id="UP000076878">
    <property type="component" value="Unassembled WGS sequence"/>
</dbReference>
<dbReference type="InterPro" id="IPR052767">
    <property type="entry name" value="Bact_com_dev_regulator"/>
</dbReference>
<reference evidence="1 3" key="1">
    <citation type="submission" date="2016-02" db="EMBL/GenBank/DDBJ databases">
        <authorList>
            <person name="Wen L."/>
            <person name="He K."/>
            <person name="Yang H."/>
        </authorList>
    </citation>
    <scope>NUCLEOTIDE SEQUENCE [LARGE SCALE GENOMIC DNA]</scope>
    <source>
        <strain evidence="1">Trichococcus_R210</strain>
    </source>
</reference>
<proteinExistence type="predicted"/>
<dbReference type="EMBL" id="FNYT01000014">
    <property type="protein sequence ID" value="SEJ46097.1"/>
    <property type="molecule type" value="Genomic_DNA"/>
</dbReference>
<dbReference type="EMBL" id="FJNB01000017">
    <property type="protein sequence ID" value="CZR04735.1"/>
    <property type="molecule type" value="Genomic_DNA"/>
</dbReference>